<dbReference type="SUPFAM" id="SSF48264">
    <property type="entry name" value="Cytochrome P450"/>
    <property type="match status" value="1"/>
</dbReference>
<organism evidence="11 12">
    <name type="scientific">Lithocarpus litseifolius</name>
    <dbReference type="NCBI Taxonomy" id="425828"/>
    <lineage>
        <taxon>Eukaryota</taxon>
        <taxon>Viridiplantae</taxon>
        <taxon>Streptophyta</taxon>
        <taxon>Embryophyta</taxon>
        <taxon>Tracheophyta</taxon>
        <taxon>Spermatophyta</taxon>
        <taxon>Magnoliopsida</taxon>
        <taxon>eudicotyledons</taxon>
        <taxon>Gunneridae</taxon>
        <taxon>Pentapetalae</taxon>
        <taxon>rosids</taxon>
        <taxon>fabids</taxon>
        <taxon>Fagales</taxon>
        <taxon>Fagaceae</taxon>
        <taxon>Lithocarpus</taxon>
    </lineage>
</organism>
<accession>A0AAW2DE10</accession>
<dbReference type="GO" id="GO:0016705">
    <property type="term" value="F:oxidoreductase activity, acting on paired donors, with incorporation or reduction of molecular oxygen"/>
    <property type="evidence" value="ECO:0007669"/>
    <property type="project" value="InterPro"/>
</dbReference>
<dbReference type="GO" id="GO:0004497">
    <property type="term" value="F:monooxygenase activity"/>
    <property type="evidence" value="ECO:0007669"/>
    <property type="project" value="UniProtKB-KW"/>
</dbReference>
<keyword evidence="9" id="KW-0503">Monooxygenase</keyword>
<keyword evidence="6" id="KW-1133">Transmembrane helix</keyword>
<keyword evidence="10" id="KW-0472">Membrane</keyword>
<dbReference type="AlphaFoldDB" id="A0AAW2DE10"/>
<evidence type="ECO:0000256" key="6">
    <source>
        <dbReference type="ARBA" id="ARBA00022989"/>
    </source>
</evidence>
<dbReference type="PRINTS" id="PR00463">
    <property type="entry name" value="EP450I"/>
</dbReference>
<evidence type="ECO:0000256" key="2">
    <source>
        <dbReference type="ARBA" id="ARBA00010617"/>
    </source>
</evidence>
<dbReference type="GO" id="GO:0005506">
    <property type="term" value="F:iron ion binding"/>
    <property type="evidence" value="ECO:0007669"/>
    <property type="project" value="InterPro"/>
</dbReference>
<sequence>MPTAPDLGRSEHATTATHVSEGSLALVVVDLGVDEVDDVGPDGGFHDFGQSDSGDGIGGHVTFEGLDSDKGAHDGYCGGHWRSKASLSSQGQRGPGGPGHWIIKWPNFGSSKNIIAPEFYIDKVKEGEIVVIEIDKDLRSLSADIISRACFGSNYTQGEEIFLNLRTLEKIMSKRPLGIPGLRFLPSKTNRQIWKLEKEIDSMIVKVVKQRMETSYEKDLLQMLLEGAKNSGEYNSLCSDSDISCDKFVMDNCKNIYIAGHETVALTASWCLMLLAAYPEWQDRARAEVLEICKDGIPDADML</sequence>
<evidence type="ECO:0000256" key="3">
    <source>
        <dbReference type="ARBA" id="ARBA00022617"/>
    </source>
</evidence>
<gene>
    <name evidence="11" type="ORF">SO802_008992</name>
</gene>
<dbReference type="InterPro" id="IPR050665">
    <property type="entry name" value="Cytochrome_P450_Monooxygen"/>
</dbReference>
<dbReference type="InterPro" id="IPR036396">
    <property type="entry name" value="Cyt_P450_sf"/>
</dbReference>
<dbReference type="Proteomes" id="UP001459277">
    <property type="component" value="Unassembled WGS sequence"/>
</dbReference>
<comment type="similarity">
    <text evidence="2">Belongs to the cytochrome P450 family.</text>
</comment>
<dbReference type="InterPro" id="IPR001128">
    <property type="entry name" value="Cyt_P450"/>
</dbReference>
<keyword evidence="5" id="KW-0479">Metal-binding</keyword>
<protein>
    <submittedName>
        <fullName evidence="11">Uncharacterized protein</fullName>
    </submittedName>
</protein>
<dbReference type="Gene3D" id="1.10.630.10">
    <property type="entry name" value="Cytochrome P450"/>
    <property type="match status" value="1"/>
</dbReference>
<name>A0AAW2DE10_9ROSI</name>
<evidence type="ECO:0000313" key="12">
    <source>
        <dbReference type="Proteomes" id="UP001459277"/>
    </source>
</evidence>
<evidence type="ECO:0000313" key="11">
    <source>
        <dbReference type="EMBL" id="KAL0007490.1"/>
    </source>
</evidence>
<dbReference type="GO" id="GO:0020037">
    <property type="term" value="F:heme binding"/>
    <property type="evidence" value="ECO:0007669"/>
    <property type="project" value="InterPro"/>
</dbReference>
<dbReference type="PANTHER" id="PTHR24282:SF26">
    <property type="entry name" value="CYTOCHROME P450"/>
    <property type="match status" value="1"/>
</dbReference>
<keyword evidence="4" id="KW-0812">Transmembrane</keyword>
<evidence type="ECO:0000256" key="9">
    <source>
        <dbReference type="ARBA" id="ARBA00023033"/>
    </source>
</evidence>
<comment type="caution">
    <text evidence="11">The sequence shown here is derived from an EMBL/GenBank/DDBJ whole genome shotgun (WGS) entry which is preliminary data.</text>
</comment>
<dbReference type="Pfam" id="PF00067">
    <property type="entry name" value="p450"/>
    <property type="match status" value="1"/>
</dbReference>
<keyword evidence="3" id="KW-0349">Heme</keyword>
<keyword evidence="7" id="KW-0560">Oxidoreductase</keyword>
<evidence type="ECO:0000256" key="8">
    <source>
        <dbReference type="ARBA" id="ARBA00023004"/>
    </source>
</evidence>
<evidence type="ECO:0000256" key="5">
    <source>
        <dbReference type="ARBA" id="ARBA00022723"/>
    </source>
</evidence>
<dbReference type="PANTHER" id="PTHR24282">
    <property type="entry name" value="CYTOCHROME P450 FAMILY MEMBER"/>
    <property type="match status" value="1"/>
</dbReference>
<evidence type="ECO:0000256" key="4">
    <source>
        <dbReference type="ARBA" id="ARBA00022692"/>
    </source>
</evidence>
<dbReference type="GO" id="GO:0016020">
    <property type="term" value="C:membrane"/>
    <property type="evidence" value="ECO:0007669"/>
    <property type="project" value="UniProtKB-SubCell"/>
</dbReference>
<dbReference type="InterPro" id="IPR002401">
    <property type="entry name" value="Cyt_P450_E_grp-I"/>
</dbReference>
<evidence type="ECO:0000256" key="10">
    <source>
        <dbReference type="ARBA" id="ARBA00023136"/>
    </source>
</evidence>
<reference evidence="11 12" key="1">
    <citation type="submission" date="2024-01" db="EMBL/GenBank/DDBJ databases">
        <title>A telomere-to-telomere, gap-free genome of sweet tea (Lithocarpus litseifolius).</title>
        <authorList>
            <person name="Zhou J."/>
        </authorList>
    </citation>
    <scope>NUCLEOTIDE SEQUENCE [LARGE SCALE GENOMIC DNA]</scope>
    <source>
        <strain evidence="11">Zhou-2022a</strain>
        <tissue evidence="11">Leaf</tissue>
    </source>
</reference>
<proteinExistence type="inferred from homology"/>
<evidence type="ECO:0000256" key="7">
    <source>
        <dbReference type="ARBA" id="ARBA00023002"/>
    </source>
</evidence>
<evidence type="ECO:0000256" key="1">
    <source>
        <dbReference type="ARBA" id="ARBA00004167"/>
    </source>
</evidence>
<comment type="subcellular location">
    <subcellularLocation>
        <location evidence="1">Membrane</location>
        <topology evidence="1">Single-pass membrane protein</topology>
    </subcellularLocation>
</comment>
<keyword evidence="12" id="KW-1185">Reference proteome</keyword>
<keyword evidence="8" id="KW-0408">Iron</keyword>
<dbReference type="EMBL" id="JAZDWU010000003">
    <property type="protein sequence ID" value="KAL0007490.1"/>
    <property type="molecule type" value="Genomic_DNA"/>
</dbReference>